<comment type="caution">
    <text evidence="1">The sequence shown here is derived from an EMBL/GenBank/DDBJ whole genome shotgun (WGS) entry which is preliminary data.</text>
</comment>
<gene>
    <name evidence="1" type="ORF">MAAFP003_1311</name>
</gene>
<keyword evidence="2" id="KW-1185">Reference proteome</keyword>
<dbReference type="OrthoDB" id="4762955at2"/>
<dbReference type="Pfam" id="PF10118">
    <property type="entry name" value="Metal_hydrol"/>
    <property type="match status" value="1"/>
</dbReference>
<dbReference type="EMBL" id="FXEG02000002">
    <property type="protein sequence ID" value="SOX52644.1"/>
    <property type="molecule type" value="Genomic_DNA"/>
</dbReference>
<evidence type="ECO:0000313" key="1">
    <source>
        <dbReference type="EMBL" id="SOX52644.1"/>
    </source>
</evidence>
<dbReference type="PANTHER" id="PTHR39456:SF1">
    <property type="entry name" value="METAL-DEPENDENT HYDROLASE"/>
    <property type="match status" value="1"/>
</dbReference>
<dbReference type="PANTHER" id="PTHR39456">
    <property type="entry name" value="METAL-DEPENDENT HYDROLASE"/>
    <property type="match status" value="1"/>
</dbReference>
<dbReference type="RefSeq" id="WP_096285443.1">
    <property type="nucleotide sequence ID" value="NZ_FXEG02000002.1"/>
</dbReference>
<reference evidence="1" key="1">
    <citation type="submission" date="2018-01" db="EMBL/GenBank/DDBJ databases">
        <authorList>
            <consortium name="Urmite Genomes"/>
        </authorList>
    </citation>
    <scope>NUCLEOTIDE SEQUENCE [LARGE SCALE GENOMIC DNA]</scope>
    <source>
        <strain evidence="1">AFP003</strain>
    </source>
</reference>
<keyword evidence="1" id="KW-0378">Hydrolase</keyword>
<dbReference type="AlphaFoldDB" id="A0A2K4Y7A3"/>
<dbReference type="GO" id="GO:0016787">
    <property type="term" value="F:hydrolase activity"/>
    <property type="evidence" value="ECO:0007669"/>
    <property type="project" value="UniProtKB-KW"/>
</dbReference>
<name>A0A2K4Y7A3_9MYCO</name>
<sequence length="308" mass="35123">MTDVQFRKMRFDLDESVPFQWNPANPASGVMANMISFMAVGFERYIVLAVKEALKVMTDAALREEAEVFLAQECQHSAAHRRHVNGLIKQYPALSAVLDTVIKSYEDLYAARPLKFHLAYIASIEATFPALFSFMIQHRDRLYYGDSRVASLFMWHYVEEIEHRSSAEIIFDGVVGDKWYQFRTLRHSMRHVAMLSRKIADGIAEAVPSEDAKVDARSATSAMWRTELMKRLPLLKNRPDAHTPTAFDGIATREVLRLVGGLMVSQLPTHHPGNVAVPEWFHTWMRDFDAGQDMAHYYGVGSTTAQRR</sequence>
<accession>A0A2K4Y7A3</accession>
<proteinExistence type="predicted"/>
<organism evidence="1 2">
    <name type="scientific">Mycobacterium ahvazicum</name>
    <dbReference type="NCBI Taxonomy" id="1964395"/>
    <lineage>
        <taxon>Bacteria</taxon>
        <taxon>Bacillati</taxon>
        <taxon>Actinomycetota</taxon>
        <taxon>Actinomycetes</taxon>
        <taxon>Mycobacteriales</taxon>
        <taxon>Mycobacteriaceae</taxon>
        <taxon>Mycobacterium</taxon>
        <taxon>Mycobacterium simiae complex</taxon>
    </lineage>
</organism>
<dbReference type="InterPro" id="IPR016516">
    <property type="entry name" value="UCP07580"/>
</dbReference>
<evidence type="ECO:0000313" key="2">
    <source>
        <dbReference type="Proteomes" id="UP000236318"/>
    </source>
</evidence>
<dbReference type="Proteomes" id="UP000236318">
    <property type="component" value="Unassembled WGS sequence"/>
</dbReference>
<protein>
    <submittedName>
        <fullName evidence="1">Metal-dependent hydrolase</fullName>
    </submittedName>
</protein>